<feature type="domain" description="CENP-V/GFA" evidence="4">
    <location>
        <begin position="5"/>
        <end position="125"/>
    </location>
</feature>
<evidence type="ECO:0000313" key="5">
    <source>
        <dbReference type="EMBL" id="MFC6633007.1"/>
    </source>
</evidence>
<proteinExistence type="inferred from homology"/>
<evidence type="ECO:0000256" key="1">
    <source>
        <dbReference type="ARBA" id="ARBA00005495"/>
    </source>
</evidence>
<keyword evidence="6" id="KW-1185">Reference proteome</keyword>
<dbReference type="PROSITE" id="PS51891">
    <property type="entry name" value="CENP_V_GFA"/>
    <property type="match status" value="1"/>
</dbReference>
<dbReference type="PANTHER" id="PTHR28620">
    <property type="entry name" value="CENTROMERE PROTEIN V"/>
    <property type="match status" value="1"/>
</dbReference>
<sequence>MRQTYKGSCHCGGIRFEADLDMSAGTGKCNCSICSKARYWGAIVPPQDFRLIQGEEFLGDYQFGNRVNHHYFCKRCGTRTFGRGFVEEIGGDYVSVNVAALDDVDLQQLIEAPVRYFDGRNNNWQSEPEETRHL</sequence>
<dbReference type="Pfam" id="PF04828">
    <property type="entry name" value="GFA"/>
    <property type="match status" value="1"/>
</dbReference>
<organism evidence="5 6">
    <name type="scientific">Microbulbifer taiwanensis</name>
    <dbReference type="NCBI Taxonomy" id="986746"/>
    <lineage>
        <taxon>Bacteria</taxon>
        <taxon>Pseudomonadati</taxon>
        <taxon>Pseudomonadota</taxon>
        <taxon>Gammaproteobacteria</taxon>
        <taxon>Cellvibrionales</taxon>
        <taxon>Microbulbiferaceae</taxon>
        <taxon>Microbulbifer</taxon>
    </lineage>
</organism>
<gene>
    <name evidence="5" type="ORF">ACFQBM_06950</name>
</gene>
<dbReference type="SUPFAM" id="SSF51316">
    <property type="entry name" value="Mss4-like"/>
    <property type="match status" value="1"/>
</dbReference>
<protein>
    <submittedName>
        <fullName evidence="5">GFA family protein</fullName>
    </submittedName>
</protein>
<reference evidence="6" key="1">
    <citation type="journal article" date="2019" name="Int. J. Syst. Evol. Microbiol.">
        <title>The Global Catalogue of Microorganisms (GCM) 10K type strain sequencing project: providing services to taxonomists for standard genome sequencing and annotation.</title>
        <authorList>
            <consortium name="The Broad Institute Genomics Platform"/>
            <consortium name="The Broad Institute Genome Sequencing Center for Infectious Disease"/>
            <person name="Wu L."/>
            <person name="Ma J."/>
        </authorList>
    </citation>
    <scope>NUCLEOTIDE SEQUENCE [LARGE SCALE GENOMIC DNA]</scope>
    <source>
        <strain evidence="6">CGMCC 1.13718</strain>
    </source>
</reference>
<dbReference type="InterPro" id="IPR006913">
    <property type="entry name" value="CENP-V/GFA"/>
</dbReference>
<evidence type="ECO:0000313" key="6">
    <source>
        <dbReference type="Proteomes" id="UP001596425"/>
    </source>
</evidence>
<dbReference type="EMBL" id="JBHSVR010000001">
    <property type="protein sequence ID" value="MFC6633007.1"/>
    <property type="molecule type" value="Genomic_DNA"/>
</dbReference>
<dbReference type="Proteomes" id="UP001596425">
    <property type="component" value="Unassembled WGS sequence"/>
</dbReference>
<accession>A0ABW1YN40</accession>
<dbReference type="Gene3D" id="2.170.150.70">
    <property type="match status" value="1"/>
</dbReference>
<evidence type="ECO:0000259" key="4">
    <source>
        <dbReference type="PROSITE" id="PS51891"/>
    </source>
</evidence>
<dbReference type="InterPro" id="IPR052355">
    <property type="entry name" value="CENP-V-like"/>
</dbReference>
<name>A0ABW1YN40_9GAMM</name>
<evidence type="ECO:0000256" key="3">
    <source>
        <dbReference type="ARBA" id="ARBA00022833"/>
    </source>
</evidence>
<dbReference type="PANTHER" id="PTHR28620:SF1">
    <property type="entry name" value="CENP-V_GFA DOMAIN-CONTAINING PROTEIN"/>
    <property type="match status" value="1"/>
</dbReference>
<comment type="similarity">
    <text evidence="1">Belongs to the Gfa family.</text>
</comment>
<dbReference type="RefSeq" id="WP_193189514.1">
    <property type="nucleotide sequence ID" value="NZ_JACZFR010000007.1"/>
</dbReference>
<keyword evidence="2" id="KW-0479">Metal-binding</keyword>
<dbReference type="InterPro" id="IPR011057">
    <property type="entry name" value="Mss4-like_sf"/>
</dbReference>
<evidence type="ECO:0000256" key="2">
    <source>
        <dbReference type="ARBA" id="ARBA00022723"/>
    </source>
</evidence>
<comment type="caution">
    <text evidence="5">The sequence shown here is derived from an EMBL/GenBank/DDBJ whole genome shotgun (WGS) entry which is preliminary data.</text>
</comment>
<keyword evidence="3" id="KW-0862">Zinc</keyword>